<accession>X1VNA8</accession>
<dbReference type="InterPro" id="IPR027417">
    <property type="entry name" value="P-loop_NTPase"/>
</dbReference>
<dbReference type="PANTHER" id="PTHR41930">
    <property type="entry name" value="UPF0200 PROTEIN MJ1399"/>
    <property type="match status" value="1"/>
</dbReference>
<dbReference type="PANTHER" id="PTHR41930:SF1">
    <property type="entry name" value="DEPHOSPHO-COA KINASE"/>
    <property type="match status" value="1"/>
</dbReference>
<protein>
    <recommendedName>
        <fullName evidence="2">Dephospho-CoA kinase</fullName>
    </recommendedName>
</protein>
<proteinExistence type="predicted"/>
<name>X1VNA8_9ZZZZ</name>
<reference evidence="1" key="1">
    <citation type="journal article" date="2014" name="Front. Microbiol.">
        <title>High frequency of phylogenetically diverse reductive dehalogenase-homologous genes in deep subseafloor sedimentary metagenomes.</title>
        <authorList>
            <person name="Kawai M."/>
            <person name="Futagami T."/>
            <person name="Toyoda A."/>
            <person name="Takaki Y."/>
            <person name="Nishi S."/>
            <person name="Hori S."/>
            <person name="Arai W."/>
            <person name="Tsubouchi T."/>
            <person name="Morono Y."/>
            <person name="Uchiyama I."/>
            <person name="Ito T."/>
            <person name="Fujiyama A."/>
            <person name="Inagaki F."/>
            <person name="Takami H."/>
        </authorList>
    </citation>
    <scope>NUCLEOTIDE SEQUENCE</scope>
    <source>
        <strain evidence="1">Expedition CK06-06</strain>
    </source>
</reference>
<dbReference type="SUPFAM" id="SSF52540">
    <property type="entry name" value="P-loop containing nucleoside triphosphate hydrolases"/>
    <property type="match status" value="1"/>
</dbReference>
<dbReference type="EMBL" id="BARW01034797">
    <property type="protein sequence ID" value="GAJ10215.1"/>
    <property type="molecule type" value="Genomic_DNA"/>
</dbReference>
<comment type="caution">
    <text evidence="1">The sequence shown here is derived from an EMBL/GenBank/DDBJ whole genome shotgun (WGS) entry which is preliminary data.</text>
</comment>
<evidence type="ECO:0008006" key="2">
    <source>
        <dbReference type="Google" id="ProtNLM"/>
    </source>
</evidence>
<sequence length="180" mass="20504">MKILAIVGLPGSGKTTAIEAIMDLGIVVTMGDIVRGEAKKKNIEPSGINLGKIAQRLRRDEGSGIIAKKCVELIIKKTDEIIFIDGIRSLSEVNIFRKFWKFPIIAIIVDEKKRLRRLFKRLRSDDPKNLEELKERDMRELKFGLDKVVKAADYKIKNNSTIDDLKKKTRAVVLKIIQNY</sequence>
<dbReference type="Pfam" id="PF13207">
    <property type="entry name" value="AAA_17"/>
    <property type="match status" value="1"/>
</dbReference>
<gene>
    <name evidence="1" type="ORF">S12H4_54436</name>
</gene>
<organism evidence="1">
    <name type="scientific">marine sediment metagenome</name>
    <dbReference type="NCBI Taxonomy" id="412755"/>
    <lineage>
        <taxon>unclassified sequences</taxon>
        <taxon>metagenomes</taxon>
        <taxon>ecological metagenomes</taxon>
    </lineage>
</organism>
<dbReference type="AlphaFoldDB" id="X1VNA8"/>
<dbReference type="Gene3D" id="3.40.50.300">
    <property type="entry name" value="P-loop containing nucleotide triphosphate hydrolases"/>
    <property type="match status" value="1"/>
</dbReference>
<evidence type="ECO:0000313" key="1">
    <source>
        <dbReference type="EMBL" id="GAJ10215.1"/>
    </source>
</evidence>